<keyword evidence="4" id="KW-1185">Reference proteome</keyword>
<dbReference type="EMBL" id="JAEFBJ010000011">
    <property type="protein sequence ID" value="KAG7556544.1"/>
    <property type="molecule type" value="Genomic_DNA"/>
</dbReference>
<feature type="chain" id="PRO_5035921291" description="Hydroxyproline-rich glycoprotein family protein" evidence="2">
    <location>
        <begin position="24"/>
        <end position="119"/>
    </location>
</feature>
<evidence type="ECO:0000256" key="1">
    <source>
        <dbReference type="SAM" id="MobiDB-lite"/>
    </source>
</evidence>
<evidence type="ECO:0000313" key="4">
    <source>
        <dbReference type="Proteomes" id="UP000694251"/>
    </source>
</evidence>
<feature type="region of interest" description="Disordered" evidence="1">
    <location>
        <begin position="29"/>
        <end position="66"/>
    </location>
</feature>
<feature type="signal peptide" evidence="2">
    <location>
        <begin position="1"/>
        <end position="23"/>
    </location>
</feature>
<comment type="caution">
    <text evidence="3">The sequence shown here is derived from an EMBL/GenBank/DDBJ whole genome shotgun (WGS) entry which is preliminary data.</text>
</comment>
<evidence type="ECO:0008006" key="5">
    <source>
        <dbReference type="Google" id="ProtNLM"/>
    </source>
</evidence>
<evidence type="ECO:0000256" key="2">
    <source>
        <dbReference type="SAM" id="SignalP"/>
    </source>
</evidence>
<dbReference type="Proteomes" id="UP000694251">
    <property type="component" value="Chromosome 11"/>
</dbReference>
<keyword evidence="2" id="KW-0732">Signal</keyword>
<dbReference type="AlphaFoldDB" id="A0A8T1ZEU7"/>
<gene>
    <name evidence="3" type="ORF">ISN44_As11g025680</name>
</gene>
<sequence>MVSLGLSLTLVFLLAIIFTVAESKNNRKLLPTPTKYQPLYSPSPSPYRPPVTLAPPPPPPAYSPPVALPPTLPIPHPSPHAERFYYRQSPPPPSGKPWWWLFGCESNDAKFVCPKEDQH</sequence>
<feature type="compositionally biased region" description="Pro residues" evidence="1">
    <location>
        <begin position="41"/>
        <end position="66"/>
    </location>
</feature>
<evidence type="ECO:0000313" key="3">
    <source>
        <dbReference type="EMBL" id="KAG7556544.1"/>
    </source>
</evidence>
<reference evidence="3 4" key="1">
    <citation type="submission" date="2020-12" db="EMBL/GenBank/DDBJ databases">
        <title>Concerted genomic and epigenomic changes stabilize Arabidopsis allopolyploids.</title>
        <authorList>
            <person name="Chen Z."/>
        </authorList>
    </citation>
    <scope>NUCLEOTIDE SEQUENCE [LARGE SCALE GENOMIC DNA]</scope>
    <source>
        <strain evidence="3">As9502</strain>
        <tissue evidence="3">Leaf</tissue>
    </source>
</reference>
<protein>
    <recommendedName>
        <fullName evidence="5">Hydroxyproline-rich glycoprotein family protein</fullName>
    </recommendedName>
</protein>
<proteinExistence type="predicted"/>
<accession>A0A8T1ZEU7</accession>
<organism evidence="3 4">
    <name type="scientific">Arabidopsis suecica</name>
    <name type="common">Swedish thale-cress</name>
    <name type="synonym">Cardaminopsis suecica</name>
    <dbReference type="NCBI Taxonomy" id="45249"/>
    <lineage>
        <taxon>Eukaryota</taxon>
        <taxon>Viridiplantae</taxon>
        <taxon>Streptophyta</taxon>
        <taxon>Embryophyta</taxon>
        <taxon>Tracheophyta</taxon>
        <taxon>Spermatophyta</taxon>
        <taxon>Magnoliopsida</taxon>
        <taxon>eudicotyledons</taxon>
        <taxon>Gunneridae</taxon>
        <taxon>Pentapetalae</taxon>
        <taxon>rosids</taxon>
        <taxon>malvids</taxon>
        <taxon>Brassicales</taxon>
        <taxon>Brassicaceae</taxon>
        <taxon>Camelineae</taxon>
        <taxon>Arabidopsis</taxon>
    </lineage>
</organism>
<name>A0A8T1ZEU7_ARASU</name>